<organism evidence="1">
    <name type="scientific">Myoviridae sp. ctj3P51</name>
    <dbReference type="NCBI Taxonomy" id="2826687"/>
    <lineage>
        <taxon>Viruses</taxon>
        <taxon>Duplodnaviria</taxon>
        <taxon>Heunggongvirae</taxon>
        <taxon>Uroviricota</taxon>
        <taxon>Caudoviricetes</taxon>
    </lineage>
</organism>
<proteinExistence type="predicted"/>
<dbReference type="EMBL" id="BK015217">
    <property type="protein sequence ID" value="DAD96476.1"/>
    <property type="molecule type" value="Genomic_DNA"/>
</dbReference>
<sequence>MPISYKNKIYTTLGTPTALSGDVVSATNSVGVPAKDYTVKGKTIVWNQLFDKSKFSFGQTFNGITSVNNGDGSFTLSGTSTGYYQYVLLNPVSVSTESSHKYLLRGCPSGGQWGRKWGLSGLNTDESTDVGDGVIITGATSISPIMYVWSPAGAVSNLVFKPQLFDLTQMFGSGNEPATVAQFRAMFPDDYYPYNAGELKTIAPTNVEASGVERFQMLDKSKYSATTTINGVTFTNNGDGTITYNGTTSTGVDYILQSGLKVVAGHKYFSYVGENTNDKISVLLYAEPDPYNTFDDRFPHAAGGISIALKNSNMLHYQPKPLQNISYSNFILKPQLFDLTQMFGAGNEPATPAEFWQKVPEKLYGYNPSAYRAANIPSSKYFPDGMRSAGSAYDEINFLSQKAIKRIGAVDMGNLNWGSNTGQFPSHSFYSPILADAKGRTTNIISNGKFYNLYIDNDGRIIAITESDKEYDSSEAFKAAMSGVMLYYELATPVETTITPPLQALSTYKGFNSFSAPNSLTQNGPLSVTYYAEGGNNPESGWLTSYKRKLYMGKNIEWNQLFTNSRTIAGTITIQNQNGIITINGTSDTYYINFDDLSDAMNQTHSYLLYLKILNNPDNLSFYYGWLNRGYIRTEAISAGETCRIIVQSDNYISLSKTTGVSGFTAGTVFNNVKIAVMVMDLTQMFGAGNEPTTVAEFWSYFDHKLYPYNPGETQPLFKISRKSQWKEK</sequence>
<protein>
    <submittedName>
        <fullName evidence="1">Uncharacterized protein</fullName>
    </submittedName>
</protein>
<evidence type="ECO:0000313" key="1">
    <source>
        <dbReference type="EMBL" id="DAD96476.1"/>
    </source>
</evidence>
<accession>A0A8S5NQ17</accession>
<name>A0A8S5NQ17_9CAUD</name>
<reference evidence="1" key="1">
    <citation type="journal article" date="2021" name="Proc. Natl. Acad. Sci. U.S.A.">
        <title>A Catalog of Tens of Thousands of Viruses from Human Metagenomes Reveals Hidden Associations with Chronic Diseases.</title>
        <authorList>
            <person name="Tisza M.J."/>
            <person name="Buck C.B."/>
        </authorList>
    </citation>
    <scope>NUCLEOTIDE SEQUENCE</scope>
    <source>
        <strain evidence="1">Ctj3P51</strain>
    </source>
</reference>